<evidence type="ECO:0000256" key="3">
    <source>
        <dbReference type="ARBA" id="ARBA00022664"/>
    </source>
</evidence>
<dbReference type="InterPro" id="IPR039853">
    <property type="entry name" value="Pinin"/>
</dbReference>
<keyword evidence="4" id="KW-0805">Transcription regulation</keyword>
<dbReference type="InterPro" id="IPR006786">
    <property type="entry name" value="Pinin_SDK_MemA"/>
</dbReference>
<feature type="compositionally biased region" description="Basic and acidic residues" evidence="8">
    <location>
        <begin position="37"/>
        <end position="57"/>
    </location>
</feature>
<keyword evidence="5" id="KW-0804">Transcription</keyword>
<evidence type="ECO:0000313" key="10">
    <source>
        <dbReference type="EMBL" id="KAF2678199.1"/>
    </source>
</evidence>
<keyword evidence="7" id="KW-0539">Nucleus</keyword>
<feature type="compositionally biased region" description="Basic and acidic residues" evidence="8">
    <location>
        <begin position="184"/>
        <end position="223"/>
    </location>
</feature>
<keyword evidence="11" id="KW-1185">Reference proteome</keyword>
<comment type="similarity">
    <text evidence="2">Belongs to the pinin family.</text>
</comment>
<evidence type="ECO:0000256" key="1">
    <source>
        <dbReference type="ARBA" id="ARBA00004123"/>
    </source>
</evidence>
<gene>
    <name evidence="10" type="ORF">K458DRAFT_423385</name>
</gene>
<evidence type="ECO:0000256" key="2">
    <source>
        <dbReference type="ARBA" id="ARBA00010386"/>
    </source>
</evidence>
<proteinExistence type="inferred from homology"/>
<evidence type="ECO:0000256" key="5">
    <source>
        <dbReference type="ARBA" id="ARBA00023163"/>
    </source>
</evidence>
<feature type="compositionally biased region" description="Basic and acidic residues" evidence="8">
    <location>
        <begin position="74"/>
        <end position="84"/>
    </location>
</feature>
<evidence type="ECO:0000259" key="9">
    <source>
        <dbReference type="Pfam" id="PF04696"/>
    </source>
</evidence>
<dbReference type="OrthoDB" id="330772at2759"/>
<comment type="subcellular location">
    <subcellularLocation>
        <location evidence="1">Nucleus</location>
    </subcellularLocation>
</comment>
<evidence type="ECO:0000256" key="6">
    <source>
        <dbReference type="ARBA" id="ARBA00023187"/>
    </source>
</evidence>
<dbReference type="PANTHER" id="PTHR12707:SF0">
    <property type="entry name" value="PININ"/>
    <property type="match status" value="1"/>
</dbReference>
<protein>
    <recommendedName>
        <fullName evidence="9">Pinin/SDK/MemA protein domain-containing protein</fullName>
    </recommendedName>
</protein>
<dbReference type="Proteomes" id="UP000799291">
    <property type="component" value="Unassembled WGS sequence"/>
</dbReference>
<reference evidence="10" key="1">
    <citation type="journal article" date="2020" name="Stud. Mycol.">
        <title>101 Dothideomycetes genomes: a test case for predicting lifestyles and emergence of pathogens.</title>
        <authorList>
            <person name="Haridas S."/>
            <person name="Albert R."/>
            <person name="Binder M."/>
            <person name="Bloem J."/>
            <person name="Labutti K."/>
            <person name="Salamov A."/>
            <person name="Andreopoulos B."/>
            <person name="Baker S."/>
            <person name="Barry K."/>
            <person name="Bills G."/>
            <person name="Bluhm B."/>
            <person name="Cannon C."/>
            <person name="Castanera R."/>
            <person name="Culley D."/>
            <person name="Daum C."/>
            <person name="Ezra D."/>
            <person name="Gonzalez J."/>
            <person name="Henrissat B."/>
            <person name="Kuo A."/>
            <person name="Liang C."/>
            <person name="Lipzen A."/>
            <person name="Lutzoni F."/>
            <person name="Magnuson J."/>
            <person name="Mondo S."/>
            <person name="Nolan M."/>
            <person name="Ohm R."/>
            <person name="Pangilinan J."/>
            <person name="Park H.-J."/>
            <person name="Ramirez L."/>
            <person name="Alfaro M."/>
            <person name="Sun H."/>
            <person name="Tritt A."/>
            <person name="Yoshinaga Y."/>
            <person name="Zwiers L.-H."/>
            <person name="Turgeon B."/>
            <person name="Goodwin S."/>
            <person name="Spatafora J."/>
            <person name="Crous P."/>
            <person name="Grigoriev I."/>
        </authorList>
    </citation>
    <scope>NUCLEOTIDE SEQUENCE</scope>
    <source>
        <strain evidence="10">CBS 122367</strain>
    </source>
</reference>
<dbReference type="PANTHER" id="PTHR12707">
    <property type="entry name" value="PINN"/>
    <property type="match status" value="1"/>
</dbReference>
<dbReference type="AlphaFoldDB" id="A0A6G1IJY6"/>
<keyword evidence="6" id="KW-0508">mRNA splicing</keyword>
<keyword evidence="3" id="KW-0507">mRNA processing</keyword>
<feature type="compositionally biased region" description="Basic and acidic residues" evidence="8">
    <location>
        <begin position="103"/>
        <end position="130"/>
    </location>
</feature>
<dbReference type="GO" id="GO:0071013">
    <property type="term" value="C:catalytic step 2 spliceosome"/>
    <property type="evidence" value="ECO:0007669"/>
    <property type="project" value="TreeGrafter"/>
</dbReference>
<feature type="compositionally biased region" description="Acidic residues" evidence="8">
    <location>
        <begin position="308"/>
        <end position="324"/>
    </location>
</feature>
<name>A0A6G1IJY6_9PLEO</name>
<evidence type="ECO:0000256" key="4">
    <source>
        <dbReference type="ARBA" id="ARBA00023015"/>
    </source>
</evidence>
<dbReference type="EMBL" id="MU005614">
    <property type="protein sequence ID" value="KAF2678199.1"/>
    <property type="molecule type" value="Genomic_DNA"/>
</dbReference>
<evidence type="ECO:0000313" key="11">
    <source>
        <dbReference type="Proteomes" id="UP000799291"/>
    </source>
</evidence>
<evidence type="ECO:0000256" key="8">
    <source>
        <dbReference type="SAM" id="MobiDB-lite"/>
    </source>
</evidence>
<feature type="region of interest" description="Disordered" evidence="8">
    <location>
        <begin position="1"/>
        <end position="142"/>
    </location>
</feature>
<feature type="region of interest" description="Disordered" evidence="8">
    <location>
        <begin position="174"/>
        <end position="324"/>
    </location>
</feature>
<sequence>MDGSIASAVVLPDQDVESPPPTASSPTGLKRRQSSTYEKDTKRPRIDGNGIHPDRRGSINNGNNNTAPAAPAPKGRERGRERRLFGAALGALSQNSATAALRRRSEIEKRQQAQRKQEDEESEQRKLERLARRKTQRWKEQKEFEMNSMRIRHDTLLAQAHFLQTTTEPRLYYKPWETTQEEDDRIRDQIAEAREIIRQESGEEEPHHKQDSERERGASREGPVDPNADVSLSGKNSNADAPLEPPTANGGPTDGSDPSTNIREQDVDHAEGFANEAVNEERAAEDTPQERLTSHEATADEPSKEAMDENGEEVVEAAEDTVIY</sequence>
<feature type="compositionally biased region" description="Low complexity" evidence="8">
    <location>
        <begin position="60"/>
        <end position="73"/>
    </location>
</feature>
<feature type="domain" description="Pinin/SDK/MemA protein" evidence="9">
    <location>
        <begin position="76"/>
        <end position="190"/>
    </location>
</feature>
<organism evidence="10 11">
    <name type="scientific">Lentithecium fluviatile CBS 122367</name>
    <dbReference type="NCBI Taxonomy" id="1168545"/>
    <lineage>
        <taxon>Eukaryota</taxon>
        <taxon>Fungi</taxon>
        <taxon>Dikarya</taxon>
        <taxon>Ascomycota</taxon>
        <taxon>Pezizomycotina</taxon>
        <taxon>Dothideomycetes</taxon>
        <taxon>Pleosporomycetidae</taxon>
        <taxon>Pleosporales</taxon>
        <taxon>Massarineae</taxon>
        <taxon>Lentitheciaceae</taxon>
        <taxon>Lentithecium</taxon>
    </lineage>
</organism>
<dbReference type="GO" id="GO:0006397">
    <property type="term" value="P:mRNA processing"/>
    <property type="evidence" value="ECO:0007669"/>
    <property type="project" value="UniProtKB-KW"/>
</dbReference>
<feature type="compositionally biased region" description="Basic and acidic residues" evidence="8">
    <location>
        <begin position="279"/>
        <end position="307"/>
    </location>
</feature>
<accession>A0A6G1IJY6</accession>
<dbReference type="Pfam" id="PF04696">
    <property type="entry name" value="Pinin_SDK_memA"/>
    <property type="match status" value="1"/>
</dbReference>
<dbReference type="GO" id="GO:0008380">
    <property type="term" value="P:RNA splicing"/>
    <property type="evidence" value="ECO:0007669"/>
    <property type="project" value="UniProtKB-KW"/>
</dbReference>
<evidence type="ECO:0000256" key="7">
    <source>
        <dbReference type="ARBA" id="ARBA00023242"/>
    </source>
</evidence>